<dbReference type="EMBL" id="JAIVGD010000015">
    <property type="protein sequence ID" value="KAH0757185.1"/>
    <property type="molecule type" value="Genomic_DNA"/>
</dbReference>
<name>A0ABQ7UZD4_SOLTU</name>
<dbReference type="Proteomes" id="UP000826656">
    <property type="component" value="Unassembled WGS sequence"/>
</dbReference>
<evidence type="ECO:0000313" key="1">
    <source>
        <dbReference type="EMBL" id="KAH0757185.1"/>
    </source>
</evidence>
<accession>A0ABQ7UZD4</accession>
<sequence>MEGCMMYRVVRKLKLLKKKLRVLHTKEFQNIVNEADEDRAKLKQAQVKLQTDPSNIEYQQMESQVYQKFRTSSYLAELFLQQRSKATWIRLGDDNTRYFYSIIKHRKLKQAVTQLKDQTGVWQTDPAIIAQLFVDHYEGILGNKAAQRSPIVNDLIRQGKVINEEQQSALIHIFEPHEVKKAMFQMALEVVFIKKLGQLWVMR</sequence>
<gene>
    <name evidence="1" type="ORF">KY290_020678</name>
</gene>
<evidence type="ECO:0000313" key="2">
    <source>
        <dbReference type="Proteomes" id="UP000826656"/>
    </source>
</evidence>
<comment type="caution">
    <text evidence="1">The sequence shown here is derived from an EMBL/GenBank/DDBJ whole genome shotgun (WGS) entry which is preliminary data.</text>
</comment>
<reference evidence="1 2" key="1">
    <citation type="journal article" date="2021" name="bioRxiv">
        <title>Chromosome-scale and haplotype-resolved genome assembly of a tetraploid potato cultivar.</title>
        <authorList>
            <person name="Sun H."/>
            <person name="Jiao W.-B."/>
            <person name="Krause K."/>
            <person name="Campoy J.A."/>
            <person name="Goel M."/>
            <person name="Folz-Donahue K."/>
            <person name="Kukat C."/>
            <person name="Huettel B."/>
            <person name="Schneeberger K."/>
        </authorList>
    </citation>
    <scope>NUCLEOTIDE SEQUENCE [LARGE SCALE GENOMIC DNA]</scope>
    <source>
        <strain evidence="1">SolTubOtavaFocal</strain>
        <tissue evidence="1">Leaves</tissue>
    </source>
</reference>
<keyword evidence="2" id="KW-1185">Reference proteome</keyword>
<proteinExistence type="predicted"/>
<protein>
    <submittedName>
        <fullName evidence="1">Uncharacterized protein</fullName>
    </submittedName>
</protein>
<organism evidence="1 2">
    <name type="scientific">Solanum tuberosum</name>
    <name type="common">Potato</name>
    <dbReference type="NCBI Taxonomy" id="4113"/>
    <lineage>
        <taxon>Eukaryota</taxon>
        <taxon>Viridiplantae</taxon>
        <taxon>Streptophyta</taxon>
        <taxon>Embryophyta</taxon>
        <taxon>Tracheophyta</taxon>
        <taxon>Spermatophyta</taxon>
        <taxon>Magnoliopsida</taxon>
        <taxon>eudicotyledons</taxon>
        <taxon>Gunneridae</taxon>
        <taxon>Pentapetalae</taxon>
        <taxon>asterids</taxon>
        <taxon>lamiids</taxon>
        <taxon>Solanales</taxon>
        <taxon>Solanaceae</taxon>
        <taxon>Solanoideae</taxon>
        <taxon>Solaneae</taxon>
        <taxon>Solanum</taxon>
    </lineage>
</organism>